<dbReference type="GO" id="GO:0015184">
    <property type="term" value="F:L-cystine transmembrane transporter activity"/>
    <property type="evidence" value="ECO:0007669"/>
    <property type="project" value="TreeGrafter"/>
</dbReference>
<sequence length="210" mass="24472">MSFGDFCGWACAIIWVYNEQVQSQFEQAYGTRPVLALSDLFYALHGVFVLLLLWSQCVLGHPLWGFQDRRRHRVHRVTQIILSLFIIFLVFNWFRRDLEFQLLSFSINLAYFKIGISCVKYIPQVIHNWKRKSMYGSSKAQIILDYTGSMFAVMEVLVKNDKPVLEAIALNRGKYGLIVISMIFDTIFTGQFYKYSSEDLKLPLKEKSVV</sequence>
<keyword evidence="2" id="KW-0813">Transport</keyword>
<evidence type="ECO:0000313" key="8">
    <source>
        <dbReference type="EMBL" id="VEU20881.1"/>
    </source>
</evidence>
<dbReference type="GO" id="GO:0012505">
    <property type="term" value="C:endomembrane system"/>
    <property type="evidence" value="ECO:0007669"/>
    <property type="project" value="UniProtKB-SubCell"/>
</dbReference>
<keyword evidence="6 7" id="KW-0472">Membrane</keyword>
<dbReference type="PANTHER" id="PTHR13131">
    <property type="entry name" value="CYSTINOSIN"/>
    <property type="match status" value="1"/>
</dbReference>
<dbReference type="InParanoid" id="A0A448YJ14"/>
<dbReference type="GO" id="GO:0005774">
    <property type="term" value="C:vacuolar membrane"/>
    <property type="evidence" value="ECO:0007669"/>
    <property type="project" value="TreeGrafter"/>
</dbReference>
<keyword evidence="9" id="KW-1185">Reference proteome</keyword>
<evidence type="ECO:0000256" key="7">
    <source>
        <dbReference type="SAM" id="Phobius"/>
    </source>
</evidence>
<dbReference type="SMART" id="SM00679">
    <property type="entry name" value="CTNS"/>
    <property type="match status" value="1"/>
</dbReference>
<evidence type="ECO:0000256" key="6">
    <source>
        <dbReference type="ARBA" id="ARBA00023136"/>
    </source>
</evidence>
<dbReference type="PANTHER" id="PTHR13131:SF5">
    <property type="entry name" value="CYSTINOSIN"/>
    <property type="match status" value="1"/>
</dbReference>
<evidence type="ECO:0000313" key="9">
    <source>
        <dbReference type="Proteomes" id="UP000290900"/>
    </source>
</evidence>
<keyword evidence="3 7" id="KW-0812">Transmembrane</keyword>
<dbReference type="Proteomes" id="UP000290900">
    <property type="component" value="Unassembled WGS sequence"/>
</dbReference>
<keyword evidence="4" id="KW-0677">Repeat</keyword>
<dbReference type="InterPro" id="IPR006603">
    <property type="entry name" value="PQ-loop_rpt"/>
</dbReference>
<reference evidence="8 9" key="1">
    <citation type="submission" date="2018-12" db="EMBL/GenBank/DDBJ databases">
        <authorList>
            <person name="Tiukova I."/>
            <person name="Dainat J."/>
        </authorList>
    </citation>
    <scope>NUCLEOTIDE SEQUENCE [LARGE SCALE GENOMIC DNA]</scope>
</reference>
<dbReference type="FunCoup" id="A0A448YJ14">
    <property type="interactions" value="224"/>
</dbReference>
<keyword evidence="5 7" id="KW-1133">Transmembrane helix</keyword>
<name>A0A448YJ14_BRENA</name>
<dbReference type="EMBL" id="CAACVR010000007">
    <property type="protein sequence ID" value="VEU20881.1"/>
    <property type="molecule type" value="Genomic_DNA"/>
</dbReference>
<feature type="transmembrane region" description="Helical" evidence="7">
    <location>
        <begin position="76"/>
        <end position="94"/>
    </location>
</feature>
<dbReference type="InterPro" id="IPR005282">
    <property type="entry name" value="LC_transporter"/>
</dbReference>
<dbReference type="STRING" id="13370.A0A448YJ14"/>
<accession>A0A448YJ14</accession>
<evidence type="ECO:0000256" key="4">
    <source>
        <dbReference type="ARBA" id="ARBA00022737"/>
    </source>
</evidence>
<dbReference type="Gene3D" id="1.20.1280.290">
    <property type="match status" value="1"/>
</dbReference>
<comment type="subcellular location">
    <subcellularLocation>
        <location evidence="1">Endomembrane system</location>
        <topology evidence="1">Multi-pass membrane protein</topology>
    </subcellularLocation>
</comment>
<evidence type="ECO:0000256" key="3">
    <source>
        <dbReference type="ARBA" id="ARBA00022692"/>
    </source>
</evidence>
<evidence type="ECO:0000256" key="1">
    <source>
        <dbReference type="ARBA" id="ARBA00004127"/>
    </source>
</evidence>
<gene>
    <name evidence="8" type="ORF">BRENAR_LOCUS1616</name>
</gene>
<organism evidence="8 9">
    <name type="scientific">Brettanomyces naardenensis</name>
    <name type="common">Yeast</name>
    <dbReference type="NCBI Taxonomy" id="13370"/>
    <lineage>
        <taxon>Eukaryota</taxon>
        <taxon>Fungi</taxon>
        <taxon>Dikarya</taxon>
        <taxon>Ascomycota</taxon>
        <taxon>Saccharomycotina</taxon>
        <taxon>Pichiomycetes</taxon>
        <taxon>Pichiales</taxon>
        <taxon>Pichiaceae</taxon>
        <taxon>Brettanomyces</taxon>
    </lineage>
</organism>
<evidence type="ECO:0000256" key="2">
    <source>
        <dbReference type="ARBA" id="ARBA00022448"/>
    </source>
</evidence>
<dbReference type="OrthoDB" id="75720at2759"/>
<protein>
    <submittedName>
        <fullName evidence="8">DEKNAAC101691</fullName>
    </submittedName>
</protein>
<proteinExistence type="predicted"/>
<dbReference type="Pfam" id="PF04193">
    <property type="entry name" value="PQ-loop"/>
    <property type="match status" value="1"/>
</dbReference>
<dbReference type="AlphaFoldDB" id="A0A448YJ14"/>
<evidence type="ECO:0000256" key="5">
    <source>
        <dbReference type="ARBA" id="ARBA00022989"/>
    </source>
</evidence>
<feature type="transmembrane region" description="Helical" evidence="7">
    <location>
        <begin position="40"/>
        <end position="64"/>
    </location>
</feature>
<dbReference type="GO" id="GO:0000324">
    <property type="term" value="C:fungal-type vacuole"/>
    <property type="evidence" value="ECO:0007669"/>
    <property type="project" value="TreeGrafter"/>
</dbReference>